<dbReference type="EMBL" id="JAMZMK010007251">
    <property type="protein sequence ID" value="KAI7745430.1"/>
    <property type="molecule type" value="Genomic_DNA"/>
</dbReference>
<sequence length="33" mass="3694">MHVLSRAVMGDQRWGAATEKRQLVLTLQVASIQ</sequence>
<proteinExistence type="predicted"/>
<organism evidence="1 2">
    <name type="scientific">Ambrosia artemisiifolia</name>
    <name type="common">Common ragweed</name>
    <dbReference type="NCBI Taxonomy" id="4212"/>
    <lineage>
        <taxon>Eukaryota</taxon>
        <taxon>Viridiplantae</taxon>
        <taxon>Streptophyta</taxon>
        <taxon>Embryophyta</taxon>
        <taxon>Tracheophyta</taxon>
        <taxon>Spermatophyta</taxon>
        <taxon>Magnoliopsida</taxon>
        <taxon>eudicotyledons</taxon>
        <taxon>Gunneridae</taxon>
        <taxon>Pentapetalae</taxon>
        <taxon>asterids</taxon>
        <taxon>campanulids</taxon>
        <taxon>Asterales</taxon>
        <taxon>Asteraceae</taxon>
        <taxon>Asteroideae</taxon>
        <taxon>Heliantheae alliance</taxon>
        <taxon>Heliantheae</taxon>
        <taxon>Ambrosia</taxon>
    </lineage>
</organism>
<accession>A0AAD5CRH9</accession>
<dbReference type="Proteomes" id="UP001206925">
    <property type="component" value="Unassembled WGS sequence"/>
</dbReference>
<keyword evidence="2" id="KW-1185">Reference proteome</keyword>
<evidence type="ECO:0000313" key="1">
    <source>
        <dbReference type="EMBL" id="KAI7745430.1"/>
    </source>
</evidence>
<gene>
    <name evidence="1" type="ORF">M8C21_021001</name>
</gene>
<evidence type="ECO:0000313" key="2">
    <source>
        <dbReference type="Proteomes" id="UP001206925"/>
    </source>
</evidence>
<comment type="caution">
    <text evidence="1">The sequence shown here is derived from an EMBL/GenBank/DDBJ whole genome shotgun (WGS) entry which is preliminary data.</text>
</comment>
<reference evidence="1" key="1">
    <citation type="submission" date="2022-06" db="EMBL/GenBank/DDBJ databases">
        <title>Uncovering the hologenomic basis of an extraordinary plant invasion.</title>
        <authorList>
            <person name="Bieker V.C."/>
            <person name="Martin M.D."/>
            <person name="Gilbert T."/>
            <person name="Hodgins K."/>
            <person name="Battlay P."/>
            <person name="Petersen B."/>
            <person name="Wilson J."/>
        </authorList>
    </citation>
    <scope>NUCLEOTIDE SEQUENCE</scope>
    <source>
        <strain evidence="1">AA19_3_7</strain>
        <tissue evidence="1">Leaf</tissue>
    </source>
</reference>
<dbReference type="AlphaFoldDB" id="A0AAD5CRH9"/>
<name>A0AAD5CRH9_AMBAR</name>
<protein>
    <submittedName>
        <fullName evidence="1">Uncharacterized protein</fullName>
    </submittedName>
</protein>